<dbReference type="CDD" id="cd06532">
    <property type="entry name" value="Glyco_transf_25"/>
    <property type="match status" value="1"/>
</dbReference>
<accession>A0A1Q2GWA1</accession>
<dbReference type="AlphaFoldDB" id="A0A1Q2GWA1"/>
<dbReference type="EMBL" id="CP019628">
    <property type="protein sequence ID" value="AQP99372.1"/>
    <property type="molecule type" value="Genomic_DNA"/>
</dbReference>
<dbReference type="InterPro" id="IPR002654">
    <property type="entry name" value="Glyco_trans_25"/>
</dbReference>
<gene>
    <name evidence="2" type="ORF">B0W48_05890</name>
</gene>
<evidence type="ECO:0000259" key="1">
    <source>
        <dbReference type="Pfam" id="PF01755"/>
    </source>
</evidence>
<feature type="domain" description="Glycosyl transferase family 25" evidence="1">
    <location>
        <begin position="4"/>
        <end position="169"/>
    </location>
</feature>
<protein>
    <submittedName>
        <fullName evidence="2">Glycosyl transferase family 25</fullName>
    </submittedName>
</protein>
<dbReference type="KEGG" id="paln:B0W48_05890"/>
<organism evidence="2 3">
    <name type="scientific">Pseudoalteromonas aliena</name>
    <dbReference type="NCBI Taxonomy" id="247523"/>
    <lineage>
        <taxon>Bacteria</taxon>
        <taxon>Pseudomonadati</taxon>
        <taxon>Pseudomonadota</taxon>
        <taxon>Gammaproteobacteria</taxon>
        <taxon>Alteromonadales</taxon>
        <taxon>Pseudoalteromonadaceae</taxon>
        <taxon>Pseudoalteromonas</taxon>
    </lineage>
</organism>
<name>A0A1Q2GWA1_9GAMM</name>
<keyword evidence="2" id="KW-0808">Transferase</keyword>
<dbReference type="Pfam" id="PF01755">
    <property type="entry name" value="Glyco_transf_25"/>
    <property type="match status" value="1"/>
</dbReference>
<proteinExistence type="predicted"/>
<evidence type="ECO:0000313" key="3">
    <source>
        <dbReference type="Proteomes" id="UP000188243"/>
    </source>
</evidence>
<sequence length="249" mass="28458">MPIPFYVINMKGCEGRWKTTLERLSNLGLTVERFEATIGKQLSNKEIKQWYCPSKNKKRYNRNLSAGEIGCYISHMRIWQKMVDESMPCCVVLEDDLFINAELKDVVDATARLKNWDLIKLSDNRNFPLIDTALLDNGLTVGNYKKAPNGTQGYIISLSGAKKLLSRKPFFRPVDVDMQFHKEVGLSMIGIKPYPIAEDRSFVSEISTINGGSHSNRSTFLRNLIHRTSIHRQRKYKTADLATIINNKV</sequence>
<dbReference type="Proteomes" id="UP000188243">
    <property type="component" value="Chromosome"/>
</dbReference>
<dbReference type="RefSeq" id="WP_077536057.1">
    <property type="nucleotide sequence ID" value="NZ_CANLYY010000042.1"/>
</dbReference>
<reference evidence="2 3" key="1">
    <citation type="submission" date="2017-02" db="EMBL/GenBank/DDBJ databases">
        <title>Complete genome sequence of the cold-active Pseudoalteromonas aliena strain EH1 isolated from Arctic seawater.</title>
        <authorList>
            <person name="Kim E."/>
            <person name="Heo E."/>
            <person name="Kim H."/>
            <person name="Kim D."/>
        </authorList>
    </citation>
    <scope>NUCLEOTIDE SEQUENCE [LARGE SCALE GENOMIC DNA]</scope>
    <source>
        <strain evidence="2 3">EH1</strain>
    </source>
</reference>
<evidence type="ECO:0000313" key="2">
    <source>
        <dbReference type="EMBL" id="AQP99372.1"/>
    </source>
</evidence>
<dbReference type="GO" id="GO:0016740">
    <property type="term" value="F:transferase activity"/>
    <property type="evidence" value="ECO:0007669"/>
    <property type="project" value="UniProtKB-KW"/>
</dbReference>